<feature type="binding site" evidence="2">
    <location>
        <position position="61"/>
    </location>
    <ligand>
        <name>7-chloro-L-tryptophan</name>
        <dbReference type="ChEBI" id="CHEBI:58713"/>
    </ligand>
</feature>
<dbReference type="PANTHER" id="PTHR43747">
    <property type="entry name" value="FAD-BINDING PROTEIN"/>
    <property type="match status" value="1"/>
</dbReference>
<accession>A0A6M4ML16</accession>
<gene>
    <name evidence="3" type="ORF">CA267_006540</name>
</gene>
<dbReference type="KEGG" id="apel:CA267_006540"/>
<dbReference type="PIRSF" id="PIRSF011396">
    <property type="entry name" value="Trp_halogenase"/>
    <property type="match status" value="1"/>
</dbReference>
<feature type="binding site" evidence="2">
    <location>
        <position position="315"/>
    </location>
    <ligand>
        <name>FAD</name>
        <dbReference type="ChEBI" id="CHEBI:57692"/>
    </ligand>
</feature>
<name>A0A6M4ML16_9ALTE</name>
<reference evidence="3 4" key="2">
    <citation type="submission" date="2020-04" db="EMBL/GenBank/DDBJ databases">
        <title>Complete genome sequence of Alteromonas pelagimontana 5.12T.</title>
        <authorList>
            <person name="Sinha R.K."/>
            <person name="Krishnan K.P."/>
            <person name="Kurian J.P."/>
        </authorList>
    </citation>
    <scope>NUCLEOTIDE SEQUENCE [LARGE SCALE GENOMIC DNA]</scope>
    <source>
        <strain evidence="3 4">5.12</strain>
    </source>
</reference>
<keyword evidence="2" id="KW-0274">FAD</keyword>
<evidence type="ECO:0000256" key="2">
    <source>
        <dbReference type="PIRSR" id="PIRSR011396-2"/>
    </source>
</evidence>
<evidence type="ECO:0000256" key="1">
    <source>
        <dbReference type="PIRSR" id="PIRSR011396-1"/>
    </source>
</evidence>
<dbReference type="OrthoDB" id="7178350at2"/>
<dbReference type="GO" id="GO:0000166">
    <property type="term" value="F:nucleotide binding"/>
    <property type="evidence" value="ECO:0007669"/>
    <property type="project" value="UniProtKB-KW"/>
</dbReference>
<dbReference type="EMBL" id="CP052766">
    <property type="protein sequence ID" value="QJR82766.1"/>
    <property type="molecule type" value="Genomic_DNA"/>
</dbReference>
<evidence type="ECO:0000313" key="4">
    <source>
        <dbReference type="Proteomes" id="UP000219285"/>
    </source>
</evidence>
<dbReference type="PANTHER" id="PTHR43747:SF4">
    <property type="entry name" value="FLAVIN-DEPENDENT TRYPTOPHAN HALOGENASE"/>
    <property type="match status" value="1"/>
</dbReference>
<keyword evidence="2" id="KW-0547">Nucleotide-binding</keyword>
<dbReference type="GO" id="GO:0004497">
    <property type="term" value="F:monooxygenase activity"/>
    <property type="evidence" value="ECO:0007669"/>
    <property type="project" value="InterPro"/>
</dbReference>
<organism evidence="3 4">
    <name type="scientific">Alteromonas pelagimontana</name>
    <dbReference type="NCBI Taxonomy" id="1858656"/>
    <lineage>
        <taxon>Bacteria</taxon>
        <taxon>Pseudomonadati</taxon>
        <taxon>Pseudomonadota</taxon>
        <taxon>Gammaproteobacteria</taxon>
        <taxon>Alteromonadales</taxon>
        <taxon>Alteromonadaceae</taxon>
        <taxon>Alteromonas/Salinimonas group</taxon>
        <taxon>Alteromonas</taxon>
    </lineage>
</organism>
<proteinExistence type="predicted"/>
<feature type="active site" evidence="1">
    <location>
        <position position="61"/>
    </location>
</feature>
<feature type="binding site" evidence="2">
    <location>
        <position position="324"/>
    </location>
    <ligand>
        <name>L-tryptophan</name>
        <dbReference type="ChEBI" id="CHEBI:57912"/>
    </ligand>
</feature>
<dbReference type="Proteomes" id="UP000219285">
    <property type="component" value="Chromosome"/>
</dbReference>
<dbReference type="InterPro" id="IPR006905">
    <property type="entry name" value="Flavin_halogenase"/>
</dbReference>
<keyword evidence="4" id="KW-1185">Reference proteome</keyword>
<protein>
    <submittedName>
        <fullName evidence="3">Tryptophan 7-halogenase</fullName>
    </submittedName>
</protein>
<feature type="binding site" evidence="2">
    <location>
        <position position="168"/>
    </location>
    <ligand>
        <name>FAD</name>
        <dbReference type="ChEBI" id="CHEBI:57692"/>
    </ligand>
</feature>
<reference evidence="4" key="1">
    <citation type="submission" date="2014-12" db="EMBL/GenBank/DDBJ databases">
        <title>Complete genome sequence of a multi-drug resistant Klebsiella pneumoniae.</title>
        <authorList>
            <person name="Hua X."/>
            <person name="Chen Q."/>
            <person name="Li X."/>
            <person name="Feng Y."/>
            <person name="Ruan Z."/>
            <person name="Yu Y."/>
        </authorList>
    </citation>
    <scope>NUCLEOTIDE SEQUENCE [LARGE SCALE GENOMIC DNA]</scope>
    <source>
        <strain evidence="4">5.12</strain>
    </source>
</reference>
<keyword evidence="2" id="KW-0285">Flavoprotein</keyword>
<dbReference type="Pfam" id="PF04820">
    <property type="entry name" value="Trp_halogenase"/>
    <property type="match status" value="1"/>
</dbReference>
<dbReference type="SUPFAM" id="SSF51905">
    <property type="entry name" value="FAD/NAD(P)-binding domain"/>
    <property type="match status" value="1"/>
</dbReference>
<sequence length="482" mass="54586">MAAASLARYSESQPLKITLIESADIPTVGVGEATVPNIVEYNRQLGLDEIELIKATKATFKLGIRFIDWSKEGESFFHPFADYGVDFQNVGFHHYIRRLQQEGVDVAINDFCFAEALANKGLFAQPATPPVSPVADYAYAYHFDAALYARFLRDFSVQKGVSHISGHVAKVNLDGRKHIADVQLKSGEIIAGDLFIDCTGFDGLLIEQALQTGYEDWSQWLWCDTAVAVQSASTEPPLPFTRSIAREAGWQWEIPLQHRTGNGYIFSSKYIQADEATEKLLSTLKNEPLTAPRTLQFLPGRRKKIWNKNCFALGLASGFLEPLESTSISLIQTAIAKLLTFFPDMTFNQHDIDEVNRLHNEEVERIRDFLILHYVLNQREQGEFWHDYRHLAMPESLQHKVEVFKSRGHLVQYAHESFNASSWLAMYNGFYIRAARYDHRADVPSQQTLLAHMARIQQFIAQLSDGALSHQNFIKKHCQSGG</sequence>
<dbReference type="InterPro" id="IPR050816">
    <property type="entry name" value="Flavin-dep_Halogenase_NPB"/>
</dbReference>
<dbReference type="AlphaFoldDB" id="A0A6M4ML16"/>
<dbReference type="InterPro" id="IPR036188">
    <property type="entry name" value="FAD/NAD-bd_sf"/>
</dbReference>
<dbReference type="InterPro" id="IPR033856">
    <property type="entry name" value="Trp_halogen"/>
</dbReference>
<feature type="binding site" evidence="2">
    <location>
        <position position="328"/>
    </location>
    <ligand>
        <name>FAD</name>
        <dbReference type="ChEBI" id="CHEBI:57692"/>
    </ligand>
</feature>
<evidence type="ECO:0000313" key="3">
    <source>
        <dbReference type="EMBL" id="QJR82766.1"/>
    </source>
</evidence>
<dbReference type="Gene3D" id="3.50.50.60">
    <property type="entry name" value="FAD/NAD(P)-binding domain"/>
    <property type="match status" value="1"/>
</dbReference>